<dbReference type="CDD" id="cd00782">
    <property type="entry name" value="MutL_Trans"/>
    <property type="match status" value="1"/>
</dbReference>
<dbReference type="InterPro" id="IPR020568">
    <property type="entry name" value="Ribosomal_Su5_D2-typ_SF"/>
</dbReference>
<dbReference type="GO" id="GO:0016887">
    <property type="term" value="F:ATP hydrolysis activity"/>
    <property type="evidence" value="ECO:0007669"/>
    <property type="project" value="InterPro"/>
</dbReference>
<dbReference type="InterPro" id="IPR037198">
    <property type="entry name" value="MutL_C_sf"/>
</dbReference>
<dbReference type="InterPro" id="IPR014790">
    <property type="entry name" value="MutL_C"/>
</dbReference>
<dbReference type="FunFam" id="3.30.565.10:FF:000003">
    <property type="entry name" value="DNA mismatch repair endonuclease MutL"/>
    <property type="match status" value="1"/>
</dbReference>
<evidence type="ECO:0000313" key="9">
    <source>
        <dbReference type="Proteomes" id="UP000189941"/>
    </source>
</evidence>
<dbReference type="SUPFAM" id="SSF54211">
    <property type="entry name" value="Ribosomal protein S5 domain 2-like"/>
    <property type="match status" value="1"/>
</dbReference>
<dbReference type="PANTHER" id="PTHR10073">
    <property type="entry name" value="DNA MISMATCH REPAIR PROTEIN MLH, PMS, MUTL"/>
    <property type="match status" value="1"/>
</dbReference>
<feature type="compositionally biased region" description="Basic and acidic residues" evidence="5">
    <location>
        <begin position="408"/>
        <end position="422"/>
    </location>
</feature>
<dbReference type="STRING" id="1121925.SAMN02746011_00572"/>
<dbReference type="InterPro" id="IPR042121">
    <property type="entry name" value="MutL_C_regsub"/>
</dbReference>
<evidence type="ECO:0000256" key="2">
    <source>
        <dbReference type="ARBA" id="ARBA00022763"/>
    </source>
</evidence>
<dbReference type="GO" id="GO:0030983">
    <property type="term" value="F:mismatched DNA binding"/>
    <property type="evidence" value="ECO:0007669"/>
    <property type="project" value="InterPro"/>
</dbReference>
<keyword evidence="9" id="KW-1185">Reference proteome</keyword>
<comment type="function">
    <text evidence="4">This protein is involved in the repair of mismatches in DNA. It is required for dam-dependent methyl-directed DNA mismatch repair. May act as a 'molecular matchmaker', a protein that promotes the formation of a stable complex between two or more DNA-binding proteins in an ATP-dependent manner without itself being part of a final effector complex.</text>
</comment>
<evidence type="ECO:0000259" key="7">
    <source>
        <dbReference type="SMART" id="SM01340"/>
    </source>
</evidence>
<dbReference type="PANTHER" id="PTHR10073:SF12">
    <property type="entry name" value="DNA MISMATCH REPAIR PROTEIN MLH1"/>
    <property type="match status" value="1"/>
</dbReference>
<dbReference type="RefSeq" id="WP_078755396.1">
    <property type="nucleotide sequence ID" value="NZ_FUWO01000003.1"/>
</dbReference>
<reference evidence="9" key="1">
    <citation type="submission" date="2017-02" db="EMBL/GenBank/DDBJ databases">
        <authorList>
            <person name="Varghese N."/>
            <person name="Submissions S."/>
        </authorList>
    </citation>
    <scope>NUCLEOTIDE SEQUENCE [LARGE SCALE GENOMIC DNA]</scope>
    <source>
        <strain evidence="9">DSM 15739</strain>
    </source>
</reference>
<feature type="region of interest" description="Disordered" evidence="5">
    <location>
        <begin position="361"/>
        <end position="399"/>
    </location>
</feature>
<dbReference type="Proteomes" id="UP000189941">
    <property type="component" value="Unassembled WGS sequence"/>
</dbReference>
<keyword evidence="3 4" id="KW-0234">DNA repair</keyword>
<gene>
    <name evidence="4" type="primary">mutL</name>
    <name evidence="8" type="ORF">SAMN02746011_00572</name>
</gene>
<proteinExistence type="inferred from homology"/>
<feature type="domain" description="MutL C-terminal dimerisation" evidence="6">
    <location>
        <begin position="485"/>
        <end position="626"/>
    </location>
</feature>
<dbReference type="HAMAP" id="MF_00149">
    <property type="entry name" value="DNA_mis_repair"/>
    <property type="match status" value="1"/>
</dbReference>
<evidence type="ECO:0000256" key="4">
    <source>
        <dbReference type="HAMAP-Rule" id="MF_00149"/>
    </source>
</evidence>
<dbReference type="SMART" id="SM01340">
    <property type="entry name" value="DNA_mis_repair"/>
    <property type="match status" value="1"/>
</dbReference>
<comment type="similarity">
    <text evidence="1 4">Belongs to the DNA mismatch repair MutL/HexB family.</text>
</comment>
<dbReference type="PROSITE" id="PS00058">
    <property type="entry name" value="DNA_MISMATCH_REPAIR_1"/>
    <property type="match status" value="1"/>
</dbReference>
<feature type="domain" description="DNA mismatch repair protein S5" evidence="7">
    <location>
        <begin position="214"/>
        <end position="332"/>
    </location>
</feature>
<dbReference type="InterPro" id="IPR002099">
    <property type="entry name" value="MutL/Mlh/PMS"/>
</dbReference>
<dbReference type="NCBIfam" id="TIGR00585">
    <property type="entry name" value="mutl"/>
    <property type="match status" value="1"/>
</dbReference>
<dbReference type="GO" id="GO:0005524">
    <property type="term" value="F:ATP binding"/>
    <property type="evidence" value="ECO:0007669"/>
    <property type="project" value="InterPro"/>
</dbReference>
<dbReference type="GO" id="GO:0006298">
    <property type="term" value="P:mismatch repair"/>
    <property type="evidence" value="ECO:0007669"/>
    <property type="project" value="UniProtKB-UniRule"/>
</dbReference>
<organism evidence="8 9">
    <name type="scientific">Globicatella sulfidifaciens DSM 15739</name>
    <dbReference type="NCBI Taxonomy" id="1121925"/>
    <lineage>
        <taxon>Bacteria</taxon>
        <taxon>Bacillati</taxon>
        <taxon>Bacillota</taxon>
        <taxon>Bacilli</taxon>
        <taxon>Lactobacillales</taxon>
        <taxon>Aerococcaceae</taxon>
        <taxon>Globicatella</taxon>
    </lineage>
</organism>
<feature type="region of interest" description="Disordered" evidence="5">
    <location>
        <begin position="408"/>
        <end position="427"/>
    </location>
</feature>
<dbReference type="InterPro" id="IPR014721">
    <property type="entry name" value="Ribsml_uS5_D2-typ_fold_subgr"/>
</dbReference>
<dbReference type="OrthoDB" id="9763467at2"/>
<evidence type="ECO:0000313" key="8">
    <source>
        <dbReference type="EMBL" id="SJZ37362.1"/>
    </source>
</evidence>
<sequence>MGIIRQMPDQLANQIAAGEVVERPASVVKELVENAIDARSTKILIELKEAGIQLIRISDDGIGMEQSDLLMSVLPHATSKIYDVHDLFQIQSLGFRGEALASIASVSKMTIESTFNQMTAAPANQGYFIKVHGSEIVEEGVTAPRPGSVMTVESLFYNTPARLKHLSSLKTEIRHILNFVQQIALAYPMIRFTLINDGSQIFSSYGTGDLRQAIANVYQPSIARQLIPIEAEDEDFIISGYVSPPQLTRTSKYYIHWLINGRVIQSYPLTQMLLKAYGRQLMIGRYPIAIINIELDPQLVDVNVHPTKQTVRLSKESELGALLTRAVNKVLEEINPVPQLQVEDVPGFKTTRTKEKIQYEDLPFDLTARPTDKDSQLDSNLTVEPSQSNHDENNERYGKIDESTEHYDNERNEHHNPIEKPETSVTNSEDIRDMSSMADIDPSSHELTNHQASLSASNNSDFKANQSALTPTWDTQKVPFYDLRYVGQIHGTYLIAESEEGFYLIDQHAAQEKIRYERLMKNEPTEFDQQHLLLPFVFHFSPAESAVVESLLERFEALGLSLSSFGPNTYQLESYPNWLNEDQVEKTVHDLVTLLDEEPNLTVNQLLEKSIIMQSCRGAIKANHYLSEIQAQALIREMADLEDPYHCPHGRPVFVEFNQTTLEKLFKRIMDVHESGHRA</sequence>
<name>A0A1T4K4M8_9LACT</name>
<dbReference type="GO" id="GO:0032300">
    <property type="term" value="C:mismatch repair complex"/>
    <property type="evidence" value="ECO:0007669"/>
    <property type="project" value="InterPro"/>
</dbReference>
<feature type="compositionally biased region" description="Polar residues" evidence="5">
    <location>
        <begin position="377"/>
        <end position="388"/>
    </location>
</feature>
<dbReference type="Gene3D" id="3.30.1540.20">
    <property type="entry name" value="MutL, C-terminal domain, dimerisation subdomain"/>
    <property type="match status" value="1"/>
</dbReference>
<dbReference type="Pfam" id="PF13589">
    <property type="entry name" value="HATPase_c_3"/>
    <property type="match status" value="1"/>
</dbReference>
<dbReference type="Pfam" id="PF08676">
    <property type="entry name" value="MutL_C"/>
    <property type="match status" value="1"/>
</dbReference>
<evidence type="ECO:0000256" key="1">
    <source>
        <dbReference type="ARBA" id="ARBA00006082"/>
    </source>
</evidence>
<dbReference type="EMBL" id="FUWO01000003">
    <property type="protein sequence ID" value="SJZ37362.1"/>
    <property type="molecule type" value="Genomic_DNA"/>
</dbReference>
<dbReference type="InterPro" id="IPR038973">
    <property type="entry name" value="MutL/Mlh/Pms-like"/>
</dbReference>
<dbReference type="GO" id="GO:0140664">
    <property type="term" value="F:ATP-dependent DNA damage sensor activity"/>
    <property type="evidence" value="ECO:0007669"/>
    <property type="project" value="InterPro"/>
</dbReference>
<dbReference type="InterPro" id="IPR013507">
    <property type="entry name" value="DNA_mismatch_S5_2-like"/>
</dbReference>
<dbReference type="InterPro" id="IPR014762">
    <property type="entry name" value="DNA_mismatch_repair_CS"/>
</dbReference>
<dbReference type="SUPFAM" id="SSF118116">
    <property type="entry name" value="DNA mismatch repair protein MutL"/>
    <property type="match status" value="1"/>
</dbReference>
<dbReference type="SUPFAM" id="SSF55874">
    <property type="entry name" value="ATPase domain of HSP90 chaperone/DNA topoisomerase II/histidine kinase"/>
    <property type="match status" value="1"/>
</dbReference>
<dbReference type="InterPro" id="IPR020667">
    <property type="entry name" value="DNA_mismatch_repair_MutL"/>
</dbReference>
<dbReference type="SMART" id="SM00853">
    <property type="entry name" value="MutL_C"/>
    <property type="match status" value="1"/>
</dbReference>
<keyword evidence="2 4" id="KW-0227">DNA damage</keyword>
<evidence type="ECO:0000256" key="3">
    <source>
        <dbReference type="ARBA" id="ARBA00023204"/>
    </source>
</evidence>
<evidence type="ECO:0000256" key="5">
    <source>
        <dbReference type="SAM" id="MobiDB-lite"/>
    </source>
</evidence>
<dbReference type="CDD" id="cd16926">
    <property type="entry name" value="HATPase_MutL-MLH-PMS-like"/>
    <property type="match status" value="1"/>
</dbReference>
<dbReference type="InterPro" id="IPR042120">
    <property type="entry name" value="MutL_C_dimsub"/>
</dbReference>
<dbReference type="Gene3D" id="3.30.565.10">
    <property type="entry name" value="Histidine kinase-like ATPase, C-terminal domain"/>
    <property type="match status" value="1"/>
</dbReference>
<evidence type="ECO:0000259" key="6">
    <source>
        <dbReference type="SMART" id="SM00853"/>
    </source>
</evidence>
<dbReference type="Pfam" id="PF01119">
    <property type="entry name" value="DNA_mis_repair"/>
    <property type="match status" value="1"/>
</dbReference>
<dbReference type="Gene3D" id="3.30.230.10">
    <property type="match status" value="1"/>
</dbReference>
<feature type="compositionally biased region" description="Basic and acidic residues" evidence="5">
    <location>
        <begin position="389"/>
        <end position="399"/>
    </location>
</feature>
<accession>A0A1T4K4M8</accession>
<dbReference type="Gene3D" id="3.30.1370.100">
    <property type="entry name" value="MutL, C-terminal domain, regulatory subdomain"/>
    <property type="match status" value="1"/>
</dbReference>
<dbReference type="AlphaFoldDB" id="A0A1T4K4M8"/>
<protein>
    <recommendedName>
        <fullName evidence="4">DNA mismatch repair protein MutL</fullName>
    </recommendedName>
</protein>
<dbReference type="InterPro" id="IPR036890">
    <property type="entry name" value="HATPase_C_sf"/>
</dbReference>